<dbReference type="EMBL" id="CP072110">
    <property type="protein sequence ID" value="QTH62658.1"/>
    <property type="molecule type" value="Genomic_DNA"/>
</dbReference>
<evidence type="ECO:0000259" key="2">
    <source>
        <dbReference type="Pfam" id="PF13840"/>
    </source>
</evidence>
<evidence type="ECO:0000313" key="4">
    <source>
        <dbReference type="Proteomes" id="UP000682739"/>
    </source>
</evidence>
<keyword evidence="4" id="KW-1185">Reference proteome</keyword>
<dbReference type="PANTHER" id="PTHR39199">
    <property type="entry name" value="BLR5128 PROTEIN"/>
    <property type="match status" value="1"/>
</dbReference>
<organism evidence="3 4">
    <name type="scientific">Psychrosphaera ytuae</name>
    <dbReference type="NCBI Taxonomy" id="2820710"/>
    <lineage>
        <taxon>Bacteria</taxon>
        <taxon>Pseudomonadati</taxon>
        <taxon>Pseudomonadota</taxon>
        <taxon>Gammaproteobacteria</taxon>
        <taxon>Alteromonadales</taxon>
        <taxon>Pseudoalteromonadaceae</taxon>
        <taxon>Psychrosphaera</taxon>
    </lineage>
</organism>
<dbReference type="Pfam" id="PF10000">
    <property type="entry name" value="ACT_3"/>
    <property type="match status" value="1"/>
</dbReference>
<evidence type="ECO:0000313" key="3">
    <source>
        <dbReference type="EMBL" id="QTH62658.1"/>
    </source>
</evidence>
<feature type="domain" description="DUF2241" evidence="1">
    <location>
        <begin position="2"/>
        <end position="70"/>
    </location>
</feature>
<evidence type="ECO:0000259" key="1">
    <source>
        <dbReference type="Pfam" id="PF10000"/>
    </source>
</evidence>
<dbReference type="RefSeq" id="WP_208830010.1">
    <property type="nucleotide sequence ID" value="NZ_CP072110.1"/>
</dbReference>
<proteinExistence type="predicted"/>
<feature type="domain" description="CASTOR ACT" evidence="2">
    <location>
        <begin position="73"/>
        <end position="128"/>
    </location>
</feature>
<accession>A0A975D979</accession>
<dbReference type="PANTHER" id="PTHR39199:SF1">
    <property type="entry name" value="BLR5128 PROTEIN"/>
    <property type="match status" value="1"/>
</dbReference>
<dbReference type="KEGG" id="psym:J1N51_07655"/>
<sequence>MTGITNLTTLLQTMKPELATTEFVFCTVADELSRYLNLEPIATFHEKEGLTLVLEKHQAQQASLPFEGVFQKITLSVHSSLEAVGLTAAVAAQLTKYGISANIIAAYYHDHIFVPKEKATQAMVALKELSNDA</sequence>
<dbReference type="InterPro" id="IPR018717">
    <property type="entry name" value="DUF2241"/>
</dbReference>
<dbReference type="InterPro" id="IPR045865">
    <property type="entry name" value="ACT-like_dom_sf"/>
</dbReference>
<dbReference type="Gene3D" id="3.30.2130.10">
    <property type="entry name" value="VC0802-like"/>
    <property type="match status" value="1"/>
</dbReference>
<dbReference type="InterPro" id="IPR027795">
    <property type="entry name" value="CASTOR_ACT_dom"/>
</dbReference>
<dbReference type="Pfam" id="PF13840">
    <property type="entry name" value="ACT_7"/>
    <property type="match status" value="1"/>
</dbReference>
<dbReference type="AlphaFoldDB" id="A0A975D979"/>
<dbReference type="Proteomes" id="UP000682739">
    <property type="component" value="Chromosome"/>
</dbReference>
<gene>
    <name evidence="3" type="ORF">J1N51_07655</name>
</gene>
<dbReference type="SUPFAM" id="SSF55021">
    <property type="entry name" value="ACT-like"/>
    <property type="match status" value="2"/>
</dbReference>
<reference evidence="3" key="1">
    <citation type="submission" date="2021-03" db="EMBL/GenBank/DDBJ databases">
        <title>Description of Psychrosphaera ytuae sp. nov. isolated from deep sea sediment of South China Sea.</title>
        <authorList>
            <person name="Zhang J."/>
            <person name="Xu X.-D."/>
        </authorList>
    </citation>
    <scope>NUCLEOTIDE SEQUENCE</scope>
    <source>
        <strain evidence="3">MTZ26</strain>
    </source>
</reference>
<name>A0A975D979_9GAMM</name>
<protein>
    <submittedName>
        <fullName evidence="3">ACT domain-containing protein</fullName>
    </submittedName>
</protein>